<feature type="transmembrane region" description="Helical" evidence="8">
    <location>
        <begin position="306"/>
        <end position="332"/>
    </location>
</feature>
<dbReference type="GO" id="GO:0042953">
    <property type="term" value="P:lipoprotein transport"/>
    <property type="evidence" value="ECO:0007669"/>
    <property type="project" value="InterPro"/>
</dbReference>
<dbReference type="EMBL" id="CP051180">
    <property type="protein sequence ID" value="QIZ75981.1"/>
    <property type="molecule type" value="Genomic_DNA"/>
</dbReference>
<dbReference type="Pfam" id="PF12704">
    <property type="entry name" value="MacB_PCD"/>
    <property type="match status" value="1"/>
</dbReference>
<evidence type="ECO:0000259" key="10">
    <source>
        <dbReference type="Pfam" id="PF12704"/>
    </source>
</evidence>
<dbReference type="Proteomes" id="UP000501602">
    <property type="component" value="Chromosome"/>
</dbReference>
<keyword evidence="4" id="KW-1003">Cell membrane</keyword>
<keyword evidence="3" id="KW-0813">Transport</keyword>
<evidence type="ECO:0000256" key="7">
    <source>
        <dbReference type="ARBA" id="ARBA00023136"/>
    </source>
</evidence>
<evidence type="ECO:0000256" key="1">
    <source>
        <dbReference type="ARBA" id="ARBA00004651"/>
    </source>
</evidence>
<evidence type="ECO:0000256" key="8">
    <source>
        <dbReference type="SAM" id="Phobius"/>
    </source>
</evidence>
<dbReference type="KEGG" id="fes:HER31_03235"/>
<protein>
    <submittedName>
        <fullName evidence="11">Lipoprotein-releasing ABC transporter permease subunit</fullName>
    </submittedName>
</protein>
<dbReference type="GO" id="GO:0098797">
    <property type="term" value="C:plasma membrane protein complex"/>
    <property type="evidence" value="ECO:0007669"/>
    <property type="project" value="TreeGrafter"/>
</dbReference>
<dbReference type="InterPro" id="IPR025857">
    <property type="entry name" value="MacB_PCD"/>
</dbReference>
<name>A0A6H1UAA6_9GAMM</name>
<dbReference type="PANTHER" id="PTHR30489:SF8">
    <property type="entry name" value="LIPOPROTEIN-RELEASING SYSTEM TRANSMEMBRANE PROTEIN LOLC"/>
    <property type="match status" value="1"/>
</dbReference>
<dbReference type="InterPro" id="IPR051447">
    <property type="entry name" value="Lipoprotein-release_system"/>
</dbReference>
<gene>
    <name evidence="11" type="ORF">HER31_03235</name>
</gene>
<dbReference type="GO" id="GO:0044874">
    <property type="term" value="P:lipoprotein localization to outer membrane"/>
    <property type="evidence" value="ECO:0007669"/>
    <property type="project" value="TreeGrafter"/>
</dbReference>
<reference evidence="11 12" key="1">
    <citation type="submission" date="2020-04" db="EMBL/GenBank/DDBJ databases">
        <title>Ferrimonas sp. S7 isolated from sea water.</title>
        <authorList>
            <person name="Bae S.S."/>
            <person name="Baek K."/>
        </authorList>
    </citation>
    <scope>NUCLEOTIDE SEQUENCE [LARGE SCALE GENOMIC DNA]</scope>
    <source>
        <strain evidence="11 12">S7</strain>
    </source>
</reference>
<dbReference type="InterPro" id="IPR011925">
    <property type="entry name" value="LolCE_TM"/>
</dbReference>
<feature type="transmembrane region" description="Helical" evidence="8">
    <location>
        <begin position="265"/>
        <end position="286"/>
    </location>
</feature>
<evidence type="ECO:0000256" key="5">
    <source>
        <dbReference type="ARBA" id="ARBA00022692"/>
    </source>
</evidence>
<sequence length="397" mass="43225">MISPAPLMIGLRYWRARKDTRFVSFITLFSVLGITIGVAALIMVSSVMNGLEDRLKGQILGSVPQITLTAAKGDTIPTVSTFDGVKAQVPMLASEALLSQGGQMSGAQVIGISPELEQPVSPVAAAMVHGQFNNLVSGQYQVLLGSGLARKLNVWSGDTIRIMTSGGARYTPMGRVPGQRLFTVSGIFELGAEVDQAMALIHIDDAKRLLRQSHQSRLYLDDAFTAPELSTQLQQQYPQLTVQDWRQQYGQLFAAVKMEKRMMSLLLGLIIAVAAFNIVSALVMMVTDKTADMAILKTQGFSRHHIMQVFTVQGMSSALLGTVIGAVIGLFLTWQMQPLLSMLGIWLLPPGQPLPVLIDYQQVILVVLGALLLSYLATIYPAWRASHVNPAEVLRHE</sequence>
<feature type="transmembrane region" description="Helical" evidence="8">
    <location>
        <begin position="22"/>
        <end position="44"/>
    </location>
</feature>
<keyword evidence="7 8" id="KW-0472">Membrane</keyword>
<comment type="similarity">
    <text evidence="2">Belongs to the ABC-4 integral membrane protein family. LolC/E subfamily.</text>
</comment>
<evidence type="ECO:0000256" key="3">
    <source>
        <dbReference type="ARBA" id="ARBA00022448"/>
    </source>
</evidence>
<feature type="transmembrane region" description="Helical" evidence="8">
    <location>
        <begin position="364"/>
        <end position="383"/>
    </location>
</feature>
<evidence type="ECO:0000313" key="12">
    <source>
        <dbReference type="Proteomes" id="UP000501602"/>
    </source>
</evidence>
<keyword evidence="6 8" id="KW-1133">Transmembrane helix</keyword>
<feature type="domain" description="MacB-like periplasmic core" evidence="10">
    <location>
        <begin position="27"/>
        <end position="234"/>
    </location>
</feature>
<dbReference type="PANTHER" id="PTHR30489">
    <property type="entry name" value="LIPOPROTEIN-RELEASING SYSTEM TRANSMEMBRANE PROTEIN LOLE"/>
    <property type="match status" value="1"/>
</dbReference>
<evidence type="ECO:0000259" key="9">
    <source>
        <dbReference type="Pfam" id="PF02687"/>
    </source>
</evidence>
<dbReference type="InterPro" id="IPR003838">
    <property type="entry name" value="ABC3_permease_C"/>
</dbReference>
<evidence type="ECO:0000256" key="4">
    <source>
        <dbReference type="ARBA" id="ARBA00022475"/>
    </source>
</evidence>
<accession>A0A6H1UAA6</accession>
<dbReference type="AlphaFoldDB" id="A0A6H1UAA6"/>
<evidence type="ECO:0000256" key="2">
    <source>
        <dbReference type="ARBA" id="ARBA00005236"/>
    </source>
</evidence>
<evidence type="ECO:0000313" key="11">
    <source>
        <dbReference type="EMBL" id="QIZ75981.1"/>
    </source>
</evidence>
<evidence type="ECO:0000256" key="6">
    <source>
        <dbReference type="ARBA" id="ARBA00022989"/>
    </source>
</evidence>
<proteinExistence type="inferred from homology"/>
<organism evidence="11 12">
    <name type="scientific">Ferrimonas lipolytica</name>
    <dbReference type="NCBI Taxonomy" id="2724191"/>
    <lineage>
        <taxon>Bacteria</taxon>
        <taxon>Pseudomonadati</taxon>
        <taxon>Pseudomonadota</taxon>
        <taxon>Gammaproteobacteria</taxon>
        <taxon>Alteromonadales</taxon>
        <taxon>Ferrimonadaceae</taxon>
        <taxon>Ferrimonas</taxon>
    </lineage>
</organism>
<feature type="domain" description="ABC3 transporter permease C-terminal" evidence="9">
    <location>
        <begin position="265"/>
        <end position="390"/>
    </location>
</feature>
<dbReference type="Pfam" id="PF02687">
    <property type="entry name" value="FtsX"/>
    <property type="match status" value="1"/>
</dbReference>
<comment type="subcellular location">
    <subcellularLocation>
        <location evidence="1">Cell membrane</location>
        <topology evidence="1">Multi-pass membrane protein</topology>
    </subcellularLocation>
</comment>
<keyword evidence="5 8" id="KW-0812">Transmembrane</keyword>
<keyword evidence="11" id="KW-0449">Lipoprotein</keyword>
<keyword evidence="12" id="KW-1185">Reference proteome</keyword>
<dbReference type="NCBIfam" id="TIGR02212">
    <property type="entry name" value="lolCE"/>
    <property type="match status" value="1"/>
</dbReference>